<dbReference type="PANTHER" id="PTHR24347">
    <property type="entry name" value="SERINE/THREONINE-PROTEIN KINASE"/>
    <property type="match status" value="1"/>
</dbReference>
<dbReference type="Proteomes" id="UP000034022">
    <property type="component" value="Unassembled WGS sequence"/>
</dbReference>
<dbReference type="AlphaFoldDB" id="A0A0G0JVG1"/>
<keyword evidence="2" id="KW-0808">Transferase</keyword>
<dbReference type="EMBL" id="LBUU01000004">
    <property type="protein sequence ID" value="KKQ70587.1"/>
    <property type="molecule type" value="Genomic_DNA"/>
</dbReference>
<comment type="caution">
    <text evidence="2">The sequence shown here is derived from an EMBL/GenBank/DDBJ whole genome shotgun (WGS) entry which is preliminary data.</text>
</comment>
<dbReference type="SUPFAM" id="SSF56112">
    <property type="entry name" value="Protein kinase-like (PK-like)"/>
    <property type="match status" value="1"/>
</dbReference>
<dbReference type="InterPro" id="IPR011009">
    <property type="entry name" value="Kinase-like_dom_sf"/>
</dbReference>
<proteinExistence type="predicted"/>
<name>A0A0G0JVG1_9BACT</name>
<dbReference type="PROSITE" id="PS50011">
    <property type="entry name" value="PROTEIN_KINASE_DOM"/>
    <property type="match status" value="1"/>
</dbReference>
<accession>A0A0G0JVG1</accession>
<protein>
    <submittedName>
        <fullName evidence="2">Serine/threonine protein kinase</fullName>
    </submittedName>
</protein>
<evidence type="ECO:0000259" key="1">
    <source>
        <dbReference type="PROSITE" id="PS50011"/>
    </source>
</evidence>
<dbReference type="GO" id="GO:0004674">
    <property type="term" value="F:protein serine/threonine kinase activity"/>
    <property type="evidence" value="ECO:0007669"/>
    <property type="project" value="UniProtKB-KW"/>
</dbReference>
<reference evidence="2 3" key="1">
    <citation type="journal article" date="2015" name="Nature">
        <title>rRNA introns, odd ribosomes, and small enigmatic genomes across a large radiation of phyla.</title>
        <authorList>
            <person name="Brown C.T."/>
            <person name="Hug L.A."/>
            <person name="Thomas B.C."/>
            <person name="Sharon I."/>
            <person name="Castelle C.J."/>
            <person name="Singh A."/>
            <person name="Wilkins M.J."/>
            <person name="Williams K.H."/>
            <person name="Banfield J.F."/>
        </authorList>
    </citation>
    <scope>NUCLEOTIDE SEQUENCE [LARGE SCALE GENOMIC DNA]</scope>
</reference>
<dbReference type="GO" id="GO:0005524">
    <property type="term" value="F:ATP binding"/>
    <property type="evidence" value="ECO:0007669"/>
    <property type="project" value="InterPro"/>
</dbReference>
<evidence type="ECO:0000313" key="2">
    <source>
        <dbReference type="EMBL" id="KKQ70587.1"/>
    </source>
</evidence>
<keyword evidence="2" id="KW-0723">Serine/threonine-protein kinase</keyword>
<keyword evidence="2" id="KW-0418">Kinase</keyword>
<gene>
    <name evidence="2" type="ORF">US91_C0004G0072</name>
</gene>
<organism evidence="2 3">
    <name type="scientific">Candidatus Falkowbacteria bacterium GW2011_GWE1_38_31</name>
    <dbReference type="NCBI Taxonomy" id="1618638"/>
    <lineage>
        <taxon>Bacteria</taxon>
        <taxon>Candidatus Falkowiibacteriota</taxon>
    </lineage>
</organism>
<dbReference type="InterPro" id="IPR000719">
    <property type="entry name" value="Prot_kinase_dom"/>
</dbReference>
<feature type="domain" description="Protein kinase" evidence="1">
    <location>
        <begin position="148"/>
        <end position="418"/>
    </location>
</feature>
<dbReference type="SMART" id="SM00220">
    <property type="entry name" value="S_TKc"/>
    <property type="match status" value="1"/>
</dbReference>
<dbReference type="Pfam" id="PF00069">
    <property type="entry name" value="Pkinase"/>
    <property type="match status" value="1"/>
</dbReference>
<sequence length="698" mass="80553">MINKKVAMEKIIVKALSSENALSLVNLRNAFRRIKFAKEEKNIAFNLLAEAHMACFNLDAENAIYAIQYFQKAKNYNALIELFRLVKLYKNIPAVKMLMKIGEKEDVSDLIFSEYDMWEVSILAKRKIKLLQPNIDNLFREYCKKNGIKILRKIQSGVNEIRRSSFVYLVFDSDGIVKIFKEMIDYKQSRLGKFFNNEDEIYEELSDRGYAHGYYGKVDIGQGIIFLKTAYKFGQPLSEKITKGDCVSFDEASAQILKIAEKIKEMHEACILYHDLKPEHCICGEDEIELIDFGVSRITDGNKADVYLASPRYGSPEEGRCLRASYASDVFQLGMIFYELLTGEHPFMVNPNIQETDNRESEILKYFWPIVSLSFEEKKLNANSDKRIMLIARMLAKNPKERPTIYEIIQTLKTDSSLTKSKPSTRKIVCEKKINSLLFPARMGIPHRGHIEYISRLINIGYHVAISIQRSYTLTDRDPIPKWLVAKMVAQSLFDKGFTLNHFSIFLTPFYRTADEMKMHFAMMPGMSDVIGIASSNPGIRKIFPESDVFNQKTVFGKEGEGYEDLSWGEILRSSVKHSDYQIFLKYAASGVLKILSFSELQNAYAKPVVEFVKGVVRVCLVENKRELARTRIFRYLNPVECLIIQLRQTGNQADVLDHYSRDTVVLLNNKKYFFIYQYIEICGDDEIIFYECKPVDN</sequence>
<evidence type="ECO:0000313" key="3">
    <source>
        <dbReference type="Proteomes" id="UP000034022"/>
    </source>
</evidence>
<dbReference type="Gene3D" id="1.10.510.10">
    <property type="entry name" value="Transferase(Phosphotransferase) domain 1"/>
    <property type="match status" value="1"/>
</dbReference>